<accession>A0ACC2MMI4</accession>
<sequence length="109" mass="12276">MWVVSYYGERVLVLVTCGILEKEPIAAIDEDEFERHPALLSNTSPPMDDPLPIASSSHELDDDSIAQFSALTSNHAIQSLRQWIMSGIKFVAMAMIELNVYHAWEIKVM</sequence>
<name>A0ACC2MMI4_PERAE</name>
<gene>
    <name evidence="1" type="ORF">MRB53_008707</name>
</gene>
<organism evidence="1 2">
    <name type="scientific">Persea americana</name>
    <name type="common">Avocado</name>
    <dbReference type="NCBI Taxonomy" id="3435"/>
    <lineage>
        <taxon>Eukaryota</taxon>
        <taxon>Viridiplantae</taxon>
        <taxon>Streptophyta</taxon>
        <taxon>Embryophyta</taxon>
        <taxon>Tracheophyta</taxon>
        <taxon>Spermatophyta</taxon>
        <taxon>Magnoliopsida</taxon>
        <taxon>Magnoliidae</taxon>
        <taxon>Laurales</taxon>
        <taxon>Lauraceae</taxon>
        <taxon>Persea</taxon>
    </lineage>
</organism>
<dbReference type="EMBL" id="CM056810">
    <property type="protein sequence ID" value="KAJ8646959.1"/>
    <property type="molecule type" value="Genomic_DNA"/>
</dbReference>
<evidence type="ECO:0000313" key="2">
    <source>
        <dbReference type="Proteomes" id="UP001234297"/>
    </source>
</evidence>
<comment type="caution">
    <text evidence="1">The sequence shown here is derived from an EMBL/GenBank/DDBJ whole genome shotgun (WGS) entry which is preliminary data.</text>
</comment>
<reference evidence="1 2" key="1">
    <citation type="journal article" date="2022" name="Hortic Res">
        <title>A haplotype resolved chromosomal level avocado genome allows analysis of novel avocado genes.</title>
        <authorList>
            <person name="Nath O."/>
            <person name="Fletcher S.J."/>
            <person name="Hayward A."/>
            <person name="Shaw L.M."/>
            <person name="Masouleh A.K."/>
            <person name="Furtado A."/>
            <person name="Henry R.J."/>
            <person name="Mitter N."/>
        </authorList>
    </citation>
    <scope>NUCLEOTIDE SEQUENCE [LARGE SCALE GENOMIC DNA]</scope>
    <source>
        <strain evidence="2">cv. Hass</strain>
    </source>
</reference>
<proteinExistence type="predicted"/>
<protein>
    <submittedName>
        <fullName evidence="1">Uncharacterized protein</fullName>
    </submittedName>
</protein>
<evidence type="ECO:0000313" key="1">
    <source>
        <dbReference type="EMBL" id="KAJ8646959.1"/>
    </source>
</evidence>
<keyword evidence="2" id="KW-1185">Reference proteome</keyword>
<dbReference type="Proteomes" id="UP001234297">
    <property type="component" value="Chromosome 2"/>
</dbReference>